<comment type="caution">
    <text evidence="1">The sequence shown here is derived from an EMBL/GenBank/DDBJ whole genome shotgun (WGS) entry which is preliminary data.</text>
</comment>
<sequence>MLYLGVNDPLTILTKTKSYFLTEFKKASKNFYKIIFIDLLRLPLHKNKRKQFLSKT</sequence>
<evidence type="ECO:0000313" key="2">
    <source>
        <dbReference type="Proteomes" id="UP000580250"/>
    </source>
</evidence>
<name>A0A6V7U1B2_MELEN</name>
<organism evidence="1 2">
    <name type="scientific">Meloidogyne enterolobii</name>
    <name type="common">Root-knot nematode worm</name>
    <name type="synonym">Meloidogyne mayaguensis</name>
    <dbReference type="NCBI Taxonomy" id="390850"/>
    <lineage>
        <taxon>Eukaryota</taxon>
        <taxon>Metazoa</taxon>
        <taxon>Ecdysozoa</taxon>
        <taxon>Nematoda</taxon>
        <taxon>Chromadorea</taxon>
        <taxon>Rhabditida</taxon>
        <taxon>Tylenchina</taxon>
        <taxon>Tylenchomorpha</taxon>
        <taxon>Tylenchoidea</taxon>
        <taxon>Meloidogynidae</taxon>
        <taxon>Meloidogyninae</taxon>
        <taxon>Meloidogyne</taxon>
    </lineage>
</organism>
<reference evidence="1 2" key="1">
    <citation type="submission" date="2020-08" db="EMBL/GenBank/DDBJ databases">
        <authorList>
            <person name="Koutsovoulos G."/>
            <person name="Danchin GJ E."/>
        </authorList>
    </citation>
    <scope>NUCLEOTIDE SEQUENCE [LARGE SCALE GENOMIC DNA]</scope>
</reference>
<accession>A0A6V7U1B2</accession>
<dbReference type="AlphaFoldDB" id="A0A6V7U1B2"/>
<gene>
    <name evidence="1" type="ORF">MENT_LOCUS7123</name>
</gene>
<protein>
    <submittedName>
        <fullName evidence="1">Uncharacterized protein</fullName>
    </submittedName>
</protein>
<proteinExistence type="predicted"/>
<dbReference type="Proteomes" id="UP000580250">
    <property type="component" value="Unassembled WGS sequence"/>
</dbReference>
<evidence type="ECO:0000313" key="1">
    <source>
        <dbReference type="EMBL" id="CAD2142117.1"/>
    </source>
</evidence>
<dbReference type="EMBL" id="CAJEWN010000028">
    <property type="protein sequence ID" value="CAD2142117.1"/>
    <property type="molecule type" value="Genomic_DNA"/>
</dbReference>